<dbReference type="PANTHER" id="PTHR37418:SF2">
    <property type="entry name" value="3-KETO-5-AMINOHEXANOATE CLEAVAGE ENZYME"/>
    <property type="match status" value="1"/>
</dbReference>
<dbReference type="AlphaFoldDB" id="A0AAJ1X7K3"/>
<evidence type="ECO:0000256" key="4">
    <source>
        <dbReference type="ARBA" id="ARBA00022833"/>
    </source>
</evidence>
<organism evidence="5 6">
    <name type="scientific">Rhodalgimonas zhirmunskyi</name>
    <dbReference type="NCBI Taxonomy" id="2964767"/>
    <lineage>
        <taxon>Bacteria</taxon>
        <taxon>Pseudomonadati</taxon>
        <taxon>Pseudomonadota</taxon>
        <taxon>Alphaproteobacteria</taxon>
        <taxon>Rhodobacterales</taxon>
        <taxon>Roseobacteraceae</taxon>
        <taxon>Rhodalgimonas</taxon>
    </lineage>
</organism>
<protein>
    <submittedName>
        <fullName evidence="5">3-keto-5-aminohexanoate cleavage protein</fullName>
    </submittedName>
</protein>
<dbReference type="EMBL" id="JANFFA010000003">
    <property type="protein sequence ID" value="MDQ2094627.1"/>
    <property type="molecule type" value="Genomic_DNA"/>
</dbReference>
<name>A0AAJ1X7K3_9RHOB</name>
<evidence type="ECO:0000313" key="6">
    <source>
        <dbReference type="Proteomes" id="UP001227162"/>
    </source>
</evidence>
<dbReference type="GO" id="GO:0046872">
    <property type="term" value="F:metal ion binding"/>
    <property type="evidence" value="ECO:0007669"/>
    <property type="project" value="UniProtKB-KW"/>
</dbReference>
<dbReference type="InterPro" id="IPR013785">
    <property type="entry name" value="Aldolase_TIM"/>
</dbReference>
<keyword evidence="4" id="KW-0862">Zinc</keyword>
<evidence type="ECO:0000256" key="1">
    <source>
        <dbReference type="ARBA" id="ARBA00001947"/>
    </source>
</evidence>
<reference evidence="5" key="2">
    <citation type="submission" date="2023-04" db="EMBL/GenBank/DDBJ databases">
        <title>'Rhodoalgimonas zhirmunskyi' gen. nov., isolated from a red alga.</title>
        <authorList>
            <person name="Nedashkovskaya O.I."/>
            <person name="Otstavnykh N.Y."/>
            <person name="Bystritskaya E.P."/>
            <person name="Balabanova L.A."/>
            <person name="Isaeva M.P."/>
        </authorList>
    </citation>
    <scope>NUCLEOTIDE SEQUENCE</scope>
    <source>
        <strain evidence="5">10Alg 79</strain>
    </source>
</reference>
<dbReference type="GO" id="GO:0043720">
    <property type="term" value="F:3-keto-5-aminohexanoate cleavage activity"/>
    <property type="evidence" value="ECO:0007669"/>
    <property type="project" value="InterPro"/>
</dbReference>
<dbReference type="Gene3D" id="3.20.20.70">
    <property type="entry name" value="Aldolase class I"/>
    <property type="match status" value="1"/>
</dbReference>
<dbReference type="Pfam" id="PF05853">
    <property type="entry name" value="BKACE"/>
    <property type="match status" value="1"/>
</dbReference>
<evidence type="ECO:0000256" key="2">
    <source>
        <dbReference type="ARBA" id="ARBA00022679"/>
    </source>
</evidence>
<evidence type="ECO:0000313" key="5">
    <source>
        <dbReference type="EMBL" id="MDQ2094627.1"/>
    </source>
</evidence>
<keyword evidence="6" id="KW-1185">Reference proteome</keyword>
<evidence type="ECO:0000256" key="3">
    <source>
        <dbReference type="ARBA" id="ARBA00022723"/>
    </source>
</evidence>
<dbReference type="InterPro" id="IPR008567">
    <property type="entry name" value="BKACE"/>
</dbReference>
<reference evidence="5" key="1">
    <citation type="submission" date="2022-07" db="EMBL/GenBank/DDBJ databases">
        <authorList>
            <person name="Otstavnykh N."/>
            <person name="Isaeva M."/>
            <person name="Bystritskaya E."/>
        </authorList>
    </citation>
    <scope>NUCLEOTIDE SEQUENCE</scope>
    <source>
        <strain evidence="5">10Alg 79</strain>
    </source>
</reference>
<gene>
    <name evidence="5" type="ORF">NOI20_10945</name>
</gene>
<keyword evidence="3" id="KW-0479">Metal-binding</keyword>
<comment type="caution">
    <text evidence="5">The sequence shown here is derived from an EMBL/GenBank/DDBJ whole genome shotgun (WGS) entry which is preliminary data.</text>
</comment>
<sequence length="255" mass="27098">MRQIAADHIMVAPNGARRGKADHPALPVTAAELAKVAQSCFEAGAGAIHAHVRDREGRHSLDAGLYGEAIAAIKDAAPDMRIQITTESAGVCDIAQQEACLAAVAPRWASIARREMAVDEGAARRIYAGCAERGTEVQHILYAAEEIDQLIGWQKAGVIPEGPLCAIFVLGSYAGREAVPGDLDAFLARPGFGALRDWTVCAFGKQERACLLQALARGGRVRIGFENNLWHPDGQFLRDNAEAVQALIEAATAAP</sequence>
<accession>A0AAJ1X7K3</accession>
<dbReference type="RefSeq" id="WP_317626249.1">
    <property type="nucleotide sequence ID" value="NZ_JANFFA010000003.1"/>
</dbReference>
<dbReference type="PANTHER" id="PTHR37418">
    <property type="entry name" value="3-KETO-5-AMINOHEXANOATE CLEAVAGE ENZYME-RELATED"/>
    <property type="match status" value="1"/>
</dbReference>
<dbReference type="Proteomes" id="UP001227162">
    <property type="component" value="Unassembled WGS sequence"/>
</dbReference>
<comment type="cofactor">
    <cofactor evidence="1">
        <name>Zn(2+)</name>
        <dbReference type="ChEBI" id="CHEBI:29105"/>
    </cofactor>
</comment>
<proteinExistence type="predicted"/>
<keyword evidence="2" id="KW-0808">Transferase</keyword>